<sequence>MTLLIVLILSQGQEITPPQDTLIDSLDLVHYSAKRVIYDLNKSLIVLHDSAFITYRDITLLSDSAYYHIETHHLEAFGECDLRQKDDSIKGDYLRYNLDTKKAVMHNGRTKLGHGWLEGKEIYWVDENTINAYHGKYTSCDEPPPHYYYFYSPRMKVYVGNMVIARPIVLYIHDFPVAAAPFWFVPIAKNRKSGLLPFRLGNSRDYGNYIRGFAYYLVISDYVDATVQVDALEKQGIMPHVEGVWNFEPFSKGTIYGSYINDQTANKERYSIQARNASDYFLFGSSLNFDIKYVSDNTYQQDYAETTALWLETEITSQATISKNILGYKNTLSFERREKFEDATTTLDERFPTYTIASPSKMLFSTVSYSLTGHINRERLVTPQGTRVVSGGNLHTAPSLQQTILGVVTLSPRSEFDIAVFDEDTAGNARPVRFGYSFGIGASTNLYRVLDVDLFGMHGILHKVSPQLTYSYTPDFDFSRFPTVRGIPSFSQRNSIGFGLNQVFEAKIGEERNKSTIAQINLSSSYNFMTDSFATIGYTVDLPYNPLPPPLTGFSNQLRGTINPYTRAYTYVLTNATVLSTEIFSINLNQSYTRGGTYQIWFRGSIQPTTNWTVSYAARYDWQEKKLVDYSFSLNRDLRCWEALFTFNQLGDSWRYDFKVRIKTIPDVSVGKGLLGYVLD</sequence>
<dbReference type="InterPro" id="IPR045659">
    <property type="entry name" value="LptD_2"/>
</dbReference>
<dbReference type="Proteomes" id="UP000051096">
    <property type="component" value="Unassembled WGS sequence"/>
</dbReference>
<comment type="caution">
    <text evidence="4">The sequence shown here is derived from an EMBL/GenBank/DDBJ whole genome shotgun (WGS) entry which is preliminary data.</text>
</comment>
<dbReference type="EMBL" id="LJUO01000115">
    <property type="protein sequence ID" value="KPK69685.1"/>
    <property type="molecule type" value="Genomic_DNA"/>
</dbReference>
<evidence type="ECO:0000259" key="3">
    <source>
        <dbReference type="Pfam" id="PF19838"/>
    </source>
</evidence>
<organism evidence="4 5">
    <name type="scientific">candidate division WOR_3 bacterium SM23_60</name>
    <dbReference type="NCBI Taxonomy" id="1703780"/>
    <lineage>
        <taxon>Bacteria</taxon>
        <taxon>Bacteria division WOR-3</taxon>
    </lineage>
</organism>
<feature type="domain" description="LPS-assembly protein LptD central" evidence="3">
    <location>
        <begin position="163"/>
        <end position="364"/>
    </location>
</feature>
<name>A0A0S8G9K9_UNCW3</name>
<dbReference type="Pfam" id="PF19838">
    <property type="entry name" value="LptD_2"/>
    <property type="match status" value="2"/>
</dbReference>
<protein>
    <submittedName>
        <fullName evidence="4">Uncharacterized protein</fullName>
    </submittedName>
</protein>
<dbReference type="Pfam" id="PF13100">
    <property type="entry name" value="OstA_2"/>
    <property type="match status" value="1"/>
</dbReference>
<keyword evidence="1" id="KW-0472">Membrane</keyword>
<dbReference type="PANTHER" id="PTHR30189:SF1">
    <property type="entry name" value="LPS-ASSEMBLY PROTEIN LPTD"/>
    <property type="match status" value="1"/>
</dbReference>
<gene>
    <name evidence="4" type="ORF">AMJ87_10060</name>
</gene>
<feature type="domain" description="Organic solvent tolerance-like N-terminal" evidence="2">
    <location>
        <begin position="37"/>
        <end position="106"/>
    </location>
</feature>
<feature type="domain" description="LPS-assembly protein LptD central" evidence="3">
    <location>
        <begin position="435"/>
        <end position="534"/>
    </location>
</feature>
<proteinExistence type="predicted"/>
<reference evidence="4 5" key="1">
    <citation type="journal article" date="2015" name="Microbiome">
        <title>Genomic resolution of linkages in carbon, nitrogen, and sulfur cycling among widespread estuary sediment bacteria.</title>
        <authorList>
            <person name="Baker B.J."/>
            <person name="Lazar C.S."/>
            <person name="Teske A.P."/>
            <person name="Dick G.J."/>
        </authorList>
    </citation>
    <scope>NUCLEOTIDE SEQUENCE [LARGE SCALE GENOMIC DNA]</scope>
    <source>
        <strain evidence="4">SM23_60</strain>
    </source>
</reference>
<dbReference type="GO" id="GO:0009279">
    <property type="term" value="C:cell outer membrane"/>
    <property type="evidence" value="ECO:0007669"/>
    <property type="project" value="TreeGrafter"/>
</dbReference>
<dbReference type="AlphaFoldDB" id="A0A0S8G9K9"/>
<evidence type="ECO:0000256" key="1">
    <source>
        <dbReference type="ARBA" id="ARBA00023237"/>
    </source>
</evidence>
<dbReference type="GO" id="GO:1990351">
    <property type="term" value="C:transporter complex"/>
    <property type="evidence" value="ECO:0007669"/>
    <property type="project" value="TreeGrafter"/>
</dbReference>
<keyword evidence="1" id="KW-0998">Cell outer membrane</keyword>
<evidence type="ECO:0000313" key="4">
    <source>
        <dbReference type="EMBL" id="KPK69685.1"/>
    </source>
</evidence>
<accession>A0A0S8G9K9</accession>
<dbReference type="InterPro" id="IPR005653">
    <property type="entry name" value="OstA-like_N"/>
</dbReference>
<dbReference type="InterPro" id="IPR050218">
    <property type="entry name" value="LptD"/>
</dbReference>
<dbReference type="PANTHER" id="PTHR30189">
    <property type="entry name" value="LPS-ASSEMBLY PROTEIN"/>
    <property type="match status" value="1"/>
</dbReference>
<evidence type="ECO:0000259" key="2">
    <source>
        <dbReference type="Pfam" id="PF13100"/>
    </source>
</evidence>
<evidence type="ECO:0000313" key="5">
    <source>
        <dbReference type="Proteomes" id="UP000051096"/>
    </source>
</evidence>